<dbReference type="AlphaFoldDB" id="A0A7V2SWQ5"/>
<dbReference type="InterPro" id="IPR001789">
    <property type="entry name" value="Sig_transdc_resp-reg_receiver"/>
</dbReference>
<evidence type="ECO:0000256" key="12">
    <source>
        <dbReference type="PROSITE-ProRule" id="PRU00169"/>
    </source>
</evidence>
<gene>
    <name evidence="18" type="ORF">ENJ63_04115</name>
</gene>
<keyword evidence="8" id="KW-0902">Two-component regulatory system</keyword>
<keyword evidence="4" id="KW-0808">Transferase</keyword>
<evidence type="ECO:0000256" key="8">
    <source>
        <dbReference type="ARBA" id="ARBA00023012"/>
    </source>
</evidence>
<dbReference type="PANTHER" id="PTHR45339">
    <property type="entry name" value="HYBRID SIGNAL TRANSDUCTION HISTIDINE KINASE J"/>
    <property type="match status" value="1"/>
</dbReference>
<evidence type="ECO:0000256" key="14">
    <source>
        <dbReference type="SAM" id="MobiDB-lite"/>
    </source>
</evidence>
<dbReference type="GO" id="GO:0005524">
    <property type="term" value="F:ATP binding"/>
    <property type="evidence" value="ECO:0007669"/>
    <property type="project" value="UniProtKB-KW"/>
</dbReference>
<accession>A0A7V2SWQ5</accession>
<evidence type="ECO:0000256" key="3">
    <source>
        <dbReference type="ARBA" id="ARBA00022553"/>
    </source>
</evidence>
<feature type="domain" description="Response regulatory" evidence="16">
    <location>
        <begin position="309"/>
        <end position="428"/>
    </location>
</feature>
<comment type="catalytic activity">
    <reaction evidence="1">
        <text>ATP + protein L-histidine = ADP + protein N-phospho-L-histidine.</text>
        <dbReference type="EC" id="2.7.13.3"/>
    </reaction>
</comment>
<feature type="domain" description="HPt" evidence="17">
    <location>
        <begin position="470"/>
        <end position="568"/>
    </location>
</feature>
<dbReference type="GO" id="GO:0000155">
    <property type="term" value="F:phosphorelay sensor kinase activity"/>
    <property type="evidence" value="ECO:0007669"/>
    <property type="project" value="InterPro"/>
</dbReference>
<dbReference type="FunFam" id="1.10.287.130:FF:000002">
    <property type="entry name" value="Two-component osmosensing histidine kinase"/>
    <property type="match status" value="1"/>
</dbReference>
<dbReference type="PROSITE" id="PS50894">
    <property type="entry name" value="HPT"/>
    <property type="match status" value="1"/>
</dbReference>
<dbReference type="CDD" id="cd00088">
    <property type="entry name" value="HPT"/>
    <property type="match status" value="1"/>
</dbReference>
<protein>
    <recommendedName>
        <fullName evidence="10">Sensory/regulatory protein RpfC</fullName>
        <ecNumber evidence="2">2.7.13.3</ecNumber>
    </recommendedName>
</protein>
<evidence type="ECO:0000256" key="6">
    <source>
        <dbReference type="ARBA" id="ARBA00022777"/>
    </source>
</evidence>
<dbReference type="Gene3D" id="1.20.120.160">
    <property type="entry name" value="HPT domain"/>
    <property type="match status" value="1"/>
</dbReference>
<evidence type="ECO:0000256" key="13">
    <source>
        <dbReference type="SAM" id="Coils"/>
    </source>
</evidence>
<dbReference type="Proteomes" id="UP000885797">
    <property type="component" value="Unassembled WGS sequence"/>
</dbReference>
<dbReference type="Pfam" id="PF01627">
    <property type="entry name" value="Hpt"/>
    <property type="match status" value="1"/>
</dbReference>
<dbReference type="InterPro" id="IPR036890">
    <property type="entry name" value="HATPase_C_sf"/>
</dbReference>
<evidence type="ECO:0000256" key="10">
    <source>
        <dbReference type="ARBA" id="ARBA00068150"/>
    </source>
</evidence>
<evidence type="ECO:0000259" key="17">
    <source>
        <dbReference type="PROSITE" id="PS50894"/>
    </source>
</evidence>
<dbReference type="PANTHER" id="PTHR45339:SF5">
    <property type="entry name" value="HISTIDINE KINASE"/>
    <property type="match status" value="1"/>
</dbReference>
<evidence type="ECO:0000256" key="11">
    <source>
        <dbReference type="PROSITE-ProRule" id="PRU00110"/>
    </source>
</evidence>
<dbReference type="InterPro" id="IPR004358">
    <property type="entry name" value="Sig_transdc_His_kin-like_C"/>
</dbReference>
<dbReference type="SMART" id="SM00388">
    <property type="entry name" value="HisKA"/>
    <property type="match status" value="1"/>
</dbReference>
<dbReference type="InterPro" id="IPR003594">
    <property type="entry name" value="HATPase_dom"/>
</dbReference>
<evidence type="ECO:0000256" key="1">
    <source>
        <dbReference type="ARBA" id="ARBA00000085"/>
    </source>
</evidence>
<organism evidence="18">
    <name type="scientific">Dissulfuribacter thermophilus</name>
    <dbReference type="NCBI Taxonomy" id="1156395"/>
    <lineage>
        <taxon>Bacteria</taxon>
        <taxon>Pseudomonadati</taxon>
        <taxon>Thermodesulfobacteriota</taxon>
        <taxon>Dissulfuribacteria</taxon>
        <taxon>Dissulfuribacterales</taxon>
        <taxon>Dissulfuribacteraceae</taxon>
        <taxon>Dissulfuribacter</taxon>
    </lineage>
</organism>
<dbReference type="InterPro" id="IPR036641">
    <property type="entry name" value="HPT_dom_sf"/>
</dbReference>
<dbReference type="InterPro" id="IPR011006">
    <property type="entry name" value="CheY-like_superfamily"/>
</dbReference>
<dbReference type="GO" id="GO:0005886">
    <property type="term" value="C:plasma membrane"/>
    <property type="evidence" value="ECO:0007669"/>
    <property type="project" value="UniProtKB-SubCell"/>
</dbReference>
<dbReference type="CDD" id="cd17546">
    <property type="entry name" value="REC_hyHK_CKI1_RcsC-like"/>
    <property type="match status" value="1"/>
</dbReference>
<comment type="subunit">
    <text evidence="9">At low DSF concentrations, interacts with RpfF.</text>
</comment>
<dbReference type="PROSITE" id="PS50109">
    <property type="entry name" value="HIS_KIN"/>
    <property type="match status" value="1"/>
</dbReference>
<dbReference type="InterPro" id="IPR003661">
    <property type="entry name" value="HisK_dim/P_dom"/>
</dbReference>
<dbReference type="Gene3D" id="3.30.565.10">
    <property type="entry name" value="Histidine kinase-like ATPase, C-terminal domain"/>
    <property type="match status" value="1"/>
</dbReference>
<dbReference type="InterPro" id="IPR005467">
    <property type="entry name" value="His_kinase_dom"/>
</dbReference>
<feature type="modified residue" description="Phosphohistidine" evidence="11">
    <location>
        <position position="509"/>
    </location>
</feature>
<dbReference type="InterPro" id="IPR008207">
    <property type="entry name" value="Sig_transdc_His_kin_Hpt_dom"/>
</dbReference>
<dbReference type="Gene3D" id="3.40.50.2300">
    <property type="match status" value="1"/>
</dbReference>
<dbReference type="SUPFAM" id="SSF47384">
    <property type="entry name" value="Homodimeric domain of signal transducing histidine kinase"/>
    <property type="match status" value="1"/>
</dbReference>
<evidence type="ECO:0000313" key="18">
    <source>
        <dbReference type="EMBL" id="HFC47048.1"/>
    </source>
</evidence>
<dbReference type="SUPFAM" id="SSF47226">
    <property type="entry name" value="Histidine-containing phosphotransfer domain, HPT domain"/>
    <property type="match status" value="1"/>
</dbReference>
<dbReference type="Gene3D" id="1.10.287.130">
    <property type="match status" value="1"/>
</dbReference>
<feature type="region of interest" description="Disordered" evidence="14">
    <location>
        <begin position="432"/>
        <end position="456"/>
    </location>
</feature>
<dbReference type="SUPFAM" id="SSF55874">
    <property type="entry name" value="ATPase domain of HSP90 chaperone/DNA topoisomerase II/histidine kinase"/>
    <property type="match status" value="1"/>
</dbReference>
<keyword evidence="13" id="KW-0175">Coiled coil</keyword>
<feature type="non-terminal residue" evidence="18">
    <location>
        <position position="1"/>
    </location>
</feature>
<reference evidence="18" key="1">
    <citation type="journal article" date="2020" name="mSystems">
        <title>Genome- and Community-Level Interaction Insights into Carbon Utilization and Element Cycling Functions of Hydrothermarchaeota in Hydrothermal Sediment.</title>
        <authorList>
            <person name="Zhou Z."/>
            <person name="Liu Y."/>
            <person name="Xu W."/>
            <person name="Pan J."/>
            <person name="Luo Z.H."/>
            <person name="Li M."/>
        </authorList>
    </citation>
    <scope>NUCLEOTIDE SEQUENCE [LARGE SCALE GENOMIC DNA]</scope>
    <source>
        <strain evidence="18">HyVt-503</strain>
    </source>
</reference>
<sequence>HVTATAARKGTTMEEMEIVWLAHDITEIKNLQARLEEAKERAEAANKAKSNFLASVSHEIRTPLNGIIGMLNLLKTTRLDEKQRYFVKSAEHSAEILLFLINDILDFSKIEAGKLHLEELDFRLDTLLDKTVSSLDVLARQKGIELKKEGEKILGRCIKGDPYRLRQILTNLIGNAIKFTDKGEVRVKIEVEGEAPDKITLLFSVKDTGIGIPKEKQKLLFKKFSQADSSITRRFGGTGLGLAICKNLVELMGGEIGVESEEGKGSTFWFRLTLKKGNEDAEGCRGSHEEESFGEERLKSLSLQFKGKKVLVVDDNLINQQILISILTKLGLECHAVSSGKEAIDALSSIPYDLVFMDLQMPEMDGIEATKRIRGQVEEVLDPQVPIVALTAHHLDEEYELFSKAGFSDSLTKPIMQDRLLQCLKRWLAPSTKESKQAPAPLEKDGHSNSSGGELPHFDEEELLARAMDDPKIMKKVIEVYLVSAPKTLGDLEKAISNGDKEAIRFSAHSLKGASANIGAKRLAALAERMEDLATQPGVTDDLVKDLFSELIEEFSQVEGIFKKMLAQ</sequence>
<feature type="modified residue" description="4-aspartylphosphate" evidence="12">
    <location>
        <position position="358"/>
    </location>
</feature>
<keyword evidence="6" id="KW-0418">Kinase</keyword>
<dbReference type="SMART" id="SM00387">
    <property type="entry name" value="HATPase_c"/>
    <property type="match status" value="1"/>
</dbReference>
<dbReference type="SMART" id="SM00448">
    <property type="entry name" value="REC"/>
    <property type="match status" value="1"/>
</dbReference>
<name>A0A7V2SWQ5_9BACT</name>
<keyword evidence="7" id="KW-0067">ATP-binding</keyword>
<dbReference type="PRINTS" id="PR00344">
    <property type="entry name" value="BCTRLSENSOR"/>
</dbReference>
<evidence type="ECO:0000256" key="9">
    <source>
        <dbReference type="ARBA" id="ARBA00064003"/>
    </source>
</evidence>
<dbReference type="SMART" id="SM00073">
    <property type="entry name" value="HPT"/>
    <property type="match status" value="1"/>
</dbReference>
<dbReference type="Pfam" id="PF00072">
    <property type="entry name" value="Response_reg"/>
    <property type="match status" value="1"/>
</dbReference>
<proteinExistence type="predicted"/>
<feature type="coiled-coil region" evidence="13">
    <location>
        <begin position="21"/>
        <end position="55"/>
    </location>
</feature>
<evidence type="ECO:0000256" key="7">
    <source>
        <dbReference type="ARBA" id="ARBA00022840"/>
    </source>
</evidence>
<keyword evidence="5" id="KW-0547">Nucleotide-binding</keyword>
<dbReference type="InterPro" id="IPR036097">
    <property type="entry name" value="HisK_dim/P_sf"/>
</dbReference>
<dbReference type="SUPFAM" id="SSF52172">
    <property type="entry name" value="CheY-like"/>
    <property type="match status" value="1"/>
</dbReference>
<evidence type="ECO:0000259" key="16">
    <source>
        <dbReference type="PROSITE" id="PS50110"/>
    </source>
</evidence>
<dbReference type="EC" id="2.7.13.3" evidence="2"/>
<evidence type="ECO:0000256" key="5">
    <source>
        <dbReference type="ARBA" id="ARBA00022741"/>
    </source>
</evidence>
<evidence type="ECO:0000256" key="2">
    <source>
        <dbReference type="ARBA" id="ARBA00012438"/>
    </source>
</evidence>
<dbReference type="EMBL" id="DRND01000326">
    <property type="protein sequence ID" value="HFC47048.1"/>
    <property type="molecule type" value="Genomic_DNA"/>
</dbReference>
<dbReference type="CDD" id="cd00082">
    <property type="entry name" value="HisKA"/>
    <property type="match status" value="1"/>
</dbReference>
<keyword evidence="3 12" id="KW-0597">Phosphoprotein</keyword>
<dbReference type="PROSITE" id="PS50110">
    <property type="entry name" value="RESPONSE_REGULATORY"/>
    <property type="match status" value="1"/>
</dbReference>
<evidence type="ECO:0000259" key="15">
    <source>
        <dbReference type="PROSITE" id="PS50109"/>
    </source>
</evidence>
<feature type="domain" description="Histidine kinase" evidence="15">
    <location>
        <begin position="55"/>
        <end position="276"/>
    </location>
</feature>
<dbReference type="Pfam" id="PF02518">
    <property type="entry name" value="HATPase_c"/>
    <property type="match status" value="1"/>
</dbReference>
<evidence type="ECO:0000256" key="4">
    <source>
        <dbReference type="ARBA" id="ARBA00022679"/>
    </source>
</evidence>
<dbReference type="CDD" id="cd16922">
    <property type="entry name" value="HATPase_EvgS-ArcB-TorS-like"/>
    <property type="match status" value="1"/>
</dbReference>
<dbReference type="Pfam" id="PF00512">
    <property type="entry name" value="HisKA"/>
    <property type="match status" value="1"/>
</dbReference>
<dbReference type="FunFam" id="3.30.565.10:FF:000010">
    <property type="entry name" value="Sensor histidine kinase RcsC"/>
    <property type="match status" value="1"/>
</dbReference>
<comment type="caution">
    <text evidence="18">The sequence shown here is derived from an EMBL/GenBank/DDBJ whole genome shotgun (WGS) entry which is preliminary data.</text>
</comment>